<comment type="caution">
    <text evidence="1">The sequence shown here is derived from an EMBL/GenBank/DDBJ whole genome shotgun (WGS) entry which is preliminary data.</text>
</comment>
<accession>A0AB38A8E2</accession>
<sequence>MDAKYERLYNTAAKAALADAREHAHATRVRIVGVIGVGYRPSFEQGSLTAASTRYILKYAHGRAGKADAANELYERAGWSEMKEGKSWRQWLYEYGAKKLGAWDSSKQLTIIVYAVAEGEPAPMKGKATVKKVSADPSITNNNSCYSLEGAQYKLADKNSQTEKLLSRTKTCN</sequence>
<protein>
    <submittedName>
        <fullName evidence="1">Uncharacterized protein</fullName>
    </submittedName>
</protein>
<dbReference type="RefSeq" id="WP_002563826.1">
    <property type="nucleotide sequence ID" value="NZ_CALJSN010000005.1"/>
</dbReference>
<name>A0AB38A8E2_9ACTN</name>
<gene>
    <name evidence="1" type="ORF">SAMN04489746_1572</name>
</gene>
<evidence type="ECO:0000313" key="2">
    <source>
        <dbReference type="Proteomes" id="UP000183687"/>
    </source>
</evidence>
<organism evidence="1 2">
    <name type="scientific">Atopobium minutum</name>
    <dbReference type="NCBI Taxonomy" id="1381"/>
    <lineage>
        <taxon>Bacteria</taxon>
        <taxon>Bacillati</taxon>
        <taxon>Actinomycetota</taxon>
        <taxon>Coriobacteriia</taxon>
        <taxon>Coriobacteriales</taxon>
        <taxon>Atopobiaceae</taxon>
        <taxon>Atopobium</taxon>
    </lineage>
</organism>
<dbReference type="EMBL" id="FNSH01000002">
    <property type="protein sequence ID" value="SEC26901.1"/>
    <property type="molecule type" value="Genomic_DNA"/>
</dbReference>
<evidence type="ECO:0000313" key="1">
    <source>
        <dbReference type="EMBL" id="SEC26901.1"/>
    </source>
</evidence>
<dbReference type="Proteomes" id="UP000183687">
    <property type="component" value="Unassembled WGS sequence"/>
</dbReference>
<dbReference type="AlphaFoldDB" id="A0AB38A8E2"/>
<reference evidence="1 2" key="1">
    <citation type="submission" date="2016-10" db="EMBL/GenBank/DDBJ databases">
        <authorList>
            <person name="Varghese N."/>
            <person name="Submissions S."/>
        </authorList>
    </citation>
    <scope>NUCLEOTIDE SEQUENCE [LARGE SCALE GENOMIC DNA]</scope>
    <source>
        <strain evidence="1 2">DSM 20586</strain>
    </source>
</reference>
<proteinExistence type="predicted"/>